<evidence type="ECO:0000313" key="1">
    <source>
        <dbReference type="EMBL" id="HIZ89620.1"/>
    </source>
</evidence>
<proteinExistence type="predicted"/>
<dbReference type="Gene3D" id="3.10.28.20">
    <property type="entry name" value="Acetamidase/Formamidase-like domains"/>
    <property type="match status" value="1"/>
</dbReference>
<organism evidence="1 2">
    <name type="scientific">Candidatus Mucispirillum faecigallinarum</name>
    <dbReference type="NCBI Taxonomy" id="2838699"/>
    <lineage>
        <taxon>Bacteria</taxon>
        <taxon>Pseudomonadati</taxon>
        <taxon>Deferribacterota</taxon>
        <taxon>Deferribacteres</taxon>
        <taxon>Deferribacterales</taxon>
        <taxon>Mucispirillaceae</taxon>
        <taxon>Mucispirillum</taxon>
    </lineage>
</organism>
<evidence type="ECO:0000313" key="2">
    <source>
        <dbReference type="Proteomes" id="UP000824176"/>
    </source>
</evidence>
<gene>
    <name evidence="1" type="ORF">H9804_06720</name>
</gene>
<accession>A0A9D2GVP9</accession>
<dbReference type="EMBL" id="DXAQ01000104">
    <property type="protein sequence ID" value="HIZ89620.1"/>
    <property type="molecule type" value="Genomic_DNA"/>
</dbReference>
<protein>
    <recommendedName>
        <fullName evidence="3">Lipoprotein</fullName>
    </recommendedName>
</protein>
<dbReference type="AlphaFoldDB" id="A0A9D2GVP9"/>
<comment type="caution">
    <text evidence="1">The sequence shown here is derived from an EMBL/GenBank/DDBJ whole genome shotgun (WGS) entry which is preliminary data.</text>
</comment>
<reference evidence="1" key="2">
    <citation type="submission" date="2021-04" db="EMBL/GenBank/DDBJ databases">
        <authorList>
            <person name="Gilroy R."/>
        </authorList>
    </citation>
    <scope>NUCLEOTIDE SEQUENCE</scope>
    <source>
        <strain evidence="1">ChiW4-1371</strain>
    </source>
</reference>
<dbReference type="PROSITE" id="PS51257">
    <property type="entry name" value="PROKAR_LIPOPROTEIN"/>
    <property type="match status" value="1"/>
</dbReference>
<name>A0A9D2GVP9_9BACT</name>
<reference evidence="1" key="1">
    <citation type="journal article" date="2021" name="PeerJ">
        <title>Extensive microbial diversity within the chicken gut microbiome revealed by metagenomics and culture.</title>
        <authorList>
            <person name="Gilroy R."/>
            <person name="Ravi A."/>
            <person name="Getino M."/>
            <person name="Pursley I."/>
            <person name="Horton D.L."/>
            <person name="Alikhan N.F."/>
            <person name="Baker D."/>
            <person name="Gharbi K."/>
            <person name="Hall N."/>
            <person name="Watson M."/>
            <person name="Adriaenssens E.M."/>
            <person name="Foster-Nyarko E."/>
            <person name="Jarju S."/>
            <person name="Secka A."/>
            <person name="Antonio M."/>
            <person name="Oren A."/>
            <person name="Chaudhuri R.R."/>
            <person name="La Ragione R."/>
            <person name="Hildebrand F."/>
            <person name="Pallen M.J."/>
        </authorList>
    </citation>
    <scope>NUCLEOTIDE SEQUENCE</scope>
    <source>
        <strain evidence="1">ChiW4-1371</strain>
    </source>
</reference>
<dbReference type="Proteomes" id="UP000824176">
    <property type="component" value="Unassembled WGS sequence"/>
</dbReference>
<sequence>MVIKIYRRILSAFFIIFLCINLFSFSGCAITQAGNNTSAYTLPEWVINPSKNGVIGGVGYCAAHIHGITGQKELATQRALEDIARQKGVLVNSVMLVTSKSSNQTKLPDTTTENISSYQTKQNIKAYIKEVWVNPVTKEMYVYMIAE</sequence>
<evidence type="ECO:0008006" key="3">
    <source>
        <dbReference type="Google" id="ProtNLM"/>
    </source>
</evidence>